<dbReference type="Pfam" id="PF00665">
    <property type="entry name" value="rve"/>
    <property type="match status" value="1"/>
</dbReference>
<comment type="function">
    <text evidence="1">Involved in the transposition of the insertion sequence.</text>
</comment>
<protein>
    <submittedName>
        <fullName evidence="3">Integrase catalytic region</fullName>
    </submittedName>
</protein>
<dbReference type="Pfam" id="PF13276">
    <property type="entry name" value="HTH_21"/>
    <property type="match status" value="1"/>
</dbReference>
<dbReference type="GO" id="GO:0003676">
    <property type="term" value="F:nucleic acid binding"/>
    <property type="evidence" value="ECO:0007669"/>
    <property type="project" value="InterPro"/>
</dbReference>
<dbReference type="Gene3D" id="3.30.420.10">
    <property type="entry name" value="Ribonuclease H-like superfamily/Ribonuclease H"/>
    <property type="match status" value="1"/>
</dbReference>
<evidence type="ECO:0000313" key="4">
    <source>
        <dbReference type="Proteomes" id="UP000005387"/>
    </source>
</evidence>
<evidence type="ECO:0000256" key="1">
    <source>
        <dbReference type="ARBA" id="ARBA00002286"/>
    </source>
</evidence>
<dbReference type="EMBL" id="AEDD01000011">
    <property type="protein sequence ID" value="EFM09381.1"/>
    <property type="molecule type" value="Genomic_DNA"/>
</dbReference>
<dbReference type="InterPro" id="IPR036397">
    <property type="entry name" value="RNaseH_sf"/>
</dbReference>
<dbReference type="InterPro" id="IPR012337">
    <property type="entry name" value="RNaseH-like_sf"/>
</dbReference>
<dbReference type="GO" id="GO:0015074">
    <property type="term" value="P:DNA integration"/>
    <property type="evidence" value="ECO:0007669"/>
    <property type="project" value="InterPro"/>
</dbReference>
<dbReference type="InterPro" id="IPR001584">
    <property type="entry name" value="Integrase_cat-core"/>
</dbReference>
<evidence type="ECO:0000259" key="2">
    <source>
        <dbReference type="PROSITE" id="PS50994"/>
    </source>
</evidence>
<dbReference type="SUPFAM" id="SSF53098">
    <property type="entry name" value="Ribonuclease H-like"/>
    <property type="match status" value="1"/>
</dbReference>
<dbReference type="InterPro" id="IPR048020">
    <property type="entry name" value="Transpos_IS3"/>
</dbReference>
<evidence type="ECO:0000313" key="3">
    <source>
        <dbReference type="EMBL" id="EFM09381.1"/>
    </source>
</evidence>
<dbReference type="Proteomes" id="UP000005387">
    <property type="component" value="Unassembled WGS sequence"/>
</dbReference>
<sequence length="285" mass="33803">MPRSTYYYRLQHPERMQPVRPGRPIPGFSYDRSGNKVVDKRIQRYIRKLIQGPDSSFGYRKLTVLLRRRYRLVINKKKVYRICKEMLILLPQREQITRVPKRVANNRIVTGANQLWQMDIKYGYVAGQRRHFYLASIIDVFDRAIVAYHRGKACSKDDIILTLQKALLKRSEHGPISPVIRTDNGPQFTSHAFHAFCETAGIEHERIPNQTPNKNAYIESFHSILERECYQRNCFENYEEAFKEVDRYLHYYNWDRIHGSLNDWPPSEYLRLVMQGAIKPRDIAL</sequence>
<dbReference type="STRING" id="717606.PaecuDRAFT_3918"/>
<dbReference type="PROSITE" id="PS50994">
    <property type="entry name" value="INTEGRASE"/>
    <property type="match status" value="1"/>
</dbReference>
<proteinExistence type="predicted"/>
<reference evidence="3 4" key="1">
    <citation type="submission" date="2010-07" db="EMBL/GenBank/DDBJ databases">
        <title>The draft genome of Paenibacillus curdlanolyticus YK9.</title>
        <authorList>
            <consortium name="US DOE Joint Genome Institute (JGI-PGF)"/>
            <person name="Lucas S."/>
            <person name="Copeland A."/>
            <person name="Lapidus A."/>
            <person name="Cheng J.-F."/>
            <person name="Bruce D."/>
            <person name="Goodwin L."/>
            <person name="Pitluck S."/>
            <person name="Land M.L."/>
            <person name="Hauser L."/>
            <person name="Chang Y.-J."/>
            <person name="Jeffries C."/>
            <person name="Anderson I.J."/>
            <person name="Johnson E."/>
            <person name="Loganathan U."/>
            <person name="Mulhopadhyay B."/>
            <person name="Kyrpides N."/>
            <person name="Woyke T.J."/>
        </authorList>
    </citation>
    <scope>NUCLEOTIDE SEQUENCE [LARGE SCALE GENOMIC DNA]</scope>
    <source>
        <strain evidence="3 4">YK9</strain>
    </source>
</reference>
<keyword evidence="4" id="KW-1185">Reference proteome</keyword>
<dbReference type="AlphaFoldDB" id="E0IE27"/>
<dbReference type="Pfam" id="PF13333">
    <property type="entry name" value="rve_2"/>
    <property type="match status" value="1"/>
</dbReference>
<dbReference type="PANTHER" id="PTHR46889">
    <property type="entry name" value="TRANSPOSASE INSF FOR INSERTION SEQUENCE IS3B-RELATED"/>
    <property type="match status" value="1"/>
</dbReference>
<dbReference type="InterPro" id="IPR050900">
    <property type="entry name" value="Transposase_IS3/IS150/IS904"/>
</dbReference>
<accession>E0IE27</accession>
<organism evidence="3 4">
    <name type="scientific">Paenibacillus curdlanolyticus YK9</name>
    <dbReference type="NCBI Taxonomy" id="717606"/>
    <lineage>
        <taxon>Bacteria</taxon>
        <taxon>Bacillati</taxon>
        <taxon>Bacillota</taxon>
        <taxon>Bacilli</taxon>
        <taxon>Bacillales</taxon>
        <taxon>Paenibacillaceae</taxon>
        <taxon>Paenibacillus</taxon>
    </lineage>
</organism>
<feature type="domain" description="Integrase catalytic" evidence="2">
    <location>
        <begin position="96"/>
        <end position="274"/>
    </location>
</feature>
<name>E0IE27_9BACL</name>
<dbReference type="InterPro" id="IPR025948">
    <property type="entry name" value="HTH-like_dom"/>
</dbReference>
<dbReference type="eggNOG" id="COG2801">
    <property type="taxonomic scope" value="Bacteria"/>
</dbReference>
<dbReference type="PANTHER" id="PTHR46889:SF5">
    <property type="entry name" value="INTEGRASE PROTEIN"/>
    <property type="match status" value="1"/>
</dbReference>
<gene>
    <name evidence="3" type="ORF">PaecuDRAFT_3918</name>
</gene>
<dbReference type="NCBIfam" id="NF033516">
    <property type="entry name" value="transpos_IS3"/>
    <property type="match status" value="1"/>
</dbReference>